<gene>
    <name evidence="2" type="ordered locus">CLI_1434</name>
</gene>
<dbReference type="Proteomes" id="UP000002410">
    <property type="component" value="Chromosome"/>
</dbReference>
<evidence type="ECO:0000313" key="2">
    <source>
        <dbReference type="EMBL" id="ABS42911.1"/>
    </source>
</evidence>
<accession>A7GD39</accession>
<dbReference type="EMBL" id="CP000728">
    <property type="protein sequence ID" value="ABS42911.1"/>
    <property type="molecule type" value="Genomic_DNA"/>
</dbReference>
<evidence type="ECO:0000313" key="3">
    <source>
        <dbReference type="Proteomes" id="UP000002410"/>
    </source>
</evidence>
<dbReference type="HOGENOM" id="CLU_3023841_0_0_9"/>
<proteinExistence type="predicted"/>
<protein>
    <submittedName>
        <fullName evidence="2">Uncharacterized protein</fullName>
    </submittedName>
</protein>
<keyword evidence="1" id="KW-0472">Membrane</keyword>
<keyword evidence="1" id="KW-1133">Transmembrane helix</keyword>
<feature type="transmembrane region" description="Helical" evidence="1">
    <location>
        <begin position="12"/>
        <end position="37"/>
    </location>
</feature>
<dbReference type="KEGG" id="cbf:CLI_1434"/>
<keyword evidence="1" id="KW-0812">Transmembrane</keyword>
<organism evidence="2 3">
    <name type="scientific">Clostridium botulinum (strain Langeland / NCTC 10281 / Type F)</name>
    <dbReference type="NCBI Taxonomy" id="441772"/>
    <lineage>
        <taxon>Bacteria</taxon>
        <taxon>Bacillati</taxon>
        <taxon>Bacillota</taxon>
        <taxon>Clostridia</taxon>
        <taxon>Eubacteriales</taxon>
        <taxon>Clostridiaceae</taxon>
        <taxon>Clostridium</taxon>
    </lineage>
</organism>
<reference evidence="3" key="1">
    <citation type="submission" date="2007-06" db="EMBL/GenBank/DDBJ databases">
        <authorList>
            <person name="Brinkac L.M."/>
            <person name="Daugherty S."/>
            <person name="Dodson R.J."/>
            <person name="Madupu R."/>
            <person name="Brown J.L."/>
            <person name="Bruce D."/>
            <person name="Detter C."/>
            <person name="Munk C."/>
            <person name="Smith L.A."/>
            <person name="Smith T.J."/>
            <person name="White O."/>
            <person name="Brettin T.S."/>
        </authorList>
    </citation>
    <scope>NUCLEOTIDE SEQUENCE [LARGE SCALE GENOMIC DNA]</scope>
    <source>
        <strain evidence="3">Langeland / NCTC 10281 / Type F</strain>
    </source>
</reference>
<evidence type="ECO:0000256" key="1">
    <source>
        <dbReference type="SAM" id="Phobius"/>
    </source>
</evidence>
<name>A7GD39_CLOBL</name>
<sequence length="55" mass="6013">MRHLLSIGRLYINSCIDAFLAASITCSLLASIFPIFMLSSIDKLTSSNILSSLHL</sequence>
<dbReference type="AlphaFoldDB" id="A7GD39"/>